<evidence type="ECO:0000313" key="1">
    <source>
        <dbReference type="EMBL" id="KTD70138.1"/>
    </source>
</evidence>
<proteinExistence type="predicted"/>
<dbReference type="STRING" id="947033.Lste_0742"/>
<name>A0A0W0ZMA8_9GAMM</name>
<organism evidence="1 2">
    <name type="scientific">Legionella steelei</name>
    <dbReference type="NCBI Taxonomy" id="947033"/>
    <lineage>
        <taxon>Bacteria</taxon>
        <taxon>Pseudomonadati</taxon>
        <taxon>Pseudomonadota</taxon>
        <taxon>Gammaproteobacteria</taxon>
        <taxon>Legionellales</taxon>
        <taxon>Legionellaceae</taxon>
        <taxon>Legionella</taxon>
    </lineage>
</organism>
<reference evidence="1 2" key="1">
    <citation type="submission" date="2015-11" db="EMBL/GenBank/DDBJ databases">
        <title>Genomic analysis of 38 Legionella species identifies large and diverse effector repertoires.</title>
        <authorList>
            <person name="Burstein D."/>
            <person name="Amaro F."/>
            <person name="Zusman T."/>
            <person name="Lifshitz Z."/>
            <person name="Cohen O."/>
            <person name="Gilbert J.A."/>
            <person name="Pupko T."/>
            <person name="Shuman H.A."/>
            <person name="Segal G."/>
        </authorList>
    </citation>
    <scope>NUCLEOTIDE SEQUENCE [LARGE SCALE GENOMIC DNA]</scope>
    <source>
        <strain evidence="1 2">IMVS3376</strain>
    </source>
</reference>
<keyword evidence="2" id="KW-1185">Reference proteome</keyword>
<accession>A0A0W0ZMA8</accession>
<dbReference type="RefSeq" id="WP_058509745.1">
    <property type="nucleotide sequence ID" value="NZ_LNYY01000016.1"/>
</dbReference>
<dbReference type="AlphaFoldDB" id="A0A0W0ZMA8"/>
<comment type="caution">
    <text evidence="1">The sequence shown here is derived from an EMBL/GenBank/DDBJ whole genome shotgun (WGS) entry which is preliminary data.</text>
</comment>
<gene>
    <name evidence="1" type="ORF">Lste_0742</name>
</gene>
<sequence>MFTTIDEENGIVKTHWNEIRNRFQKVDPQLSKLIDDVSPTQKMPIYLIYFPYGMLKGDTKNSYLPLWDGGYIKLSDSNVDKEICKDLSYGMHSSPLGIILDKYIEYFIEFDDQVFPYQIHGPGTIFNKGMLLKNKNKRNYSPNGILKATSGARTAFMLPSINSHNGINKLSKIINNELTTPRKHADHFDLFVAINQYNSYKWKSCLAYFSEIWITHLLSDPAWIEIKNYILEGKNSNDSFSSNSEYYDIFYSKAQKDRNLRTSSPYLTNTAIHLIKVALGKHPGYIPATSENLLPLENIQKIMSDAFQLRKTPTVMVPHSLLYENEKEPVYYSMQNPTTPHFLTKKNERVTANQEIDVVHGILSKFVEEMSKNDSLLSGTIFSELSNNIIFNYFHNYPPKDNNLIKNSRDLATLDPRFRFCFHENHYSEFSFEGQFLRGCVQIQPISANNLIL</sequence>
<dbReference type="Proteomes" id="UP000054926">
    <property type="component" value="Unassembled WGS sequence"/>
</dbReference>
<dbReference type="OrthoDB" id="5639991at2"/>
<dbReference type="PATRIC" id="fig|947033.5.peg.795"/>
<dbReference type="EMBL" id="LNYY01000016">
    <property type="protein sequence ID" value="KTD70138.1"/>
    <property type="molecule type" value="Genomic_DNA"/>
</dbReference>
<evidence type="ECO:0000313" key="2">
    <source>
        <dbReference type="Proteomes" id="UP000054926"/>
    </source>
</evidence>
<protein>
    <submittedName>
        <fullName evidence="1">Uncharacterized protein</fullName>
    </submittedName>
</protein>